<accession>A0ABQ5G9C6</accession>
<gene>
    <name evidence="1" type="ORF">Tco_1030738</name>
</gene>
<dbReference type="Proteomes" id="UP001151760">
    <property type="component" value="Unassembled WGS sequence"/>
</dbReference>
<protein>
    <submittedName>
        <fullName evidence="1">Uncharacterized protein</fullName>
    </submittedName>
</protein>
<feature type="non-terminal residue" evidence="1">
    <location>
        <position position="154"/>
    </location>
</feature>
<evidence type="ECO:0000313" key="2">
    <source>
        <dbReference type="Proteomes" id="UP001151760"/>
    </source>
</evidence>
<evidence type="ECO:0000313" key="1">
    <source>
        <dbReference type="EMBL" id="GJT71452.1"/>
    </source>
</evidence>
<sequence length="154" mass="16923">MRIILEFRNKEGEYKTTIDSLKSAKSAEVGEEVKQTFDHRSDTIDTTKENNVEGGFNSISGAVKDVNDNLSKGDSKHIEIEPESEGKRDKFIFDSPGVTRLIFNHDGDGNHGDDGSGDVEEVVIEKVAPDVDISQSKPVVTVSTEKIPDPAFEK</sequence>
<keyword evidence="2" id="KW-1185">Reference proteome</keyword>
<reference evidence="1" key="2">
    <citation type="submission" date="2022-01" db="EMBL/GenBank/DDBJ databases">
        <authorList>
            <person name="Yamashiro T."/>
            <person name="Shiraishi A."/>
            <person name="Satake H."/>
            <person name="Nakayama K."/>
        </authorList>
    </citation>
    <scope>NUCLEOTIDE SEQUENCE</scope>
</reference>
<proteinExistence type="predicted"/>
<organism evidence="1 2">
    <name type="scientific">Tanacetum coccineum</name>
    <dbReference type="NCBI Taxonomy" id="301880"/>
    <lineage>
        <taxon>Eukaryota</taxon>
        <taxon>Viridiplantae</taxon>
        <taxon>Streptophyta</taxon>
        <taxon>Embryophyta</taxon>
        <taxon>Tracheophyta</taxon>
        <taxon>Spermatophyta</taxon>
        <taxon>Magnoliopsida</taxon>
        <taxon>eudicotyledons</taxon>
        <taxon>Gunneridae</taxon>
        <taxon>Pentapetalae</taxon>
        <taxon>asterids</taxon>
        <taxon>campanulids</taxon>
        <taxon>Asterales</taxon>
        <taxon>Asteraceae</taxon>
        <taxon>Asteroideae</taxon>
        <taxon>Anthemideae</taxon>
        <taxon>Anthemidinae</taxon>
        <taxon>Tanacetum</taxon>
    </lineage>
</organism>
<reference evidence="1" key="1">
    <citation type="journal article" date="2022" name="Int. J. Mol. Sci.">
        <title>Draft Genome of Tanacetum Coccineum: Genomic Comparison of Closely Related Tanacetum-Family Plants.</title>
        <authorList>
            <person name="Yamashiro T."/>
            <person name="Shiraishi A."/>
            <person name="Nakayama K."/>
            <person name="Satake H."/>
        </authorList>
    </citation>
    <scope>NUCLEOTIDE SEQUENCE</scope>
</reference>
<comment type="caution">
    <text evidence="1">The sequence shown here is derived from an EMBL/GenBank/DDBJ whole genome shotgun (WGS) entry which is preliminary data.</text>
</comment>
<name>A0ABQ5G9C6_9ASTR</name>
<dbReference type="EMBL" id="BQNB010018169">
    <property type="protein sequence ID" value="GJT71452.1"/>
    <property type="molecule type" value="Genomic_DNA"/>
</dbReference>